<evidence type="ECO:0008006" key="12">
    <source>
        <dbReference type="Google" id="ProtNLM"/>
    </source>
</evidence>
<evidence type="ECO:0000256" key="2">
    <source>
        <dbReference type="ARBA" id="ARBA00007681"/>
    </source>
</evidence>
<evidence type="ECO:0000256" key="9">
    <source>
        <dbReference type="SAM" id="Coils"/>
    </source>
</evidence>
<evidence type="ECO:0000256" key="6">
    <source>
        <dbReference type="ARBA" id="ARBA00023136"/>
    </source>
</evidence>
<evidence type="ECO:0000256" key="1">
    <source>
        <dbReference type="ARBA" id="ARBA00004170"/>
    </source>
</evidence>
<keyword evidence="9" id="KW-0175">Coiled coil</keyword>
<keyword evidence="3" id="KW-0813">Transport</keyword>
<evidence type="ECO:0000313" key="11">
    <source>
        <dbReference type="Proteomes" id="UP000319776"/>
    </source>
</evidence>
<proteinExistence type="inferred from homology"/>
<comment type="similarity">
    <text evidence="2">Belongs to the ATPase gamma chain family.</text>
</comment>
<evidence type="ECO:0000313" key="10">
    <source>
        <dbReference type="EMBL" id="TPE57266.1"/>
    </source>
</evidence>
<dbReference type="GO" id="GO:0045259">
    <property type="term" value="C:proton-transporting ATP synthase complex"/>
    <property type="evidence" value="ECO:0007669"/>
    <property type="project" value="UniProtKB-KW"/>
</dbReference>
<organism evidence="10 11">
    <name type="scientific">[Mycoplasma] falconis</name>
    <dbReference type="NCBI Taxonomy" id="92403"/>
    <lineage>
        <taxon>Bacteria</taxon>
        <taxon>Bacillati</taxon>
        <taxon>Mycoplasmatota</taxon>
        <taxon>Mycoplasmoidales</taxon>
        <taxon>Metamycoplasmataceae</taxon>
        <taxon>Metamycoplasma</taxon>
    </lineage>
</organism>
<evidence type="ECO:0000256" key="8">
    <source>
        <dbReference type="ARBA" id="ARBA00023310"/>
    </source>
</evidence>
<evidence type="ECO:0000256" key="7">
    <source>
        <dbReference type="ARBA" id="ARBA00023196"/>
    </source>
</evidence>
<reference evidence="10 11" key="1">
    <citation type="submission" date="2019-06" db="EMBL/GenBank/DDBJ databases">
        <title>Mycoplasma falconis type strain whole genome sequence.</title>
        <authorList>
            <person name="Spergser J."/>
        </authorList>
    </citation>
    <scope>NUCLEOTIDE SEQUENCE [LARGE SCALE GENOMIC DNA]</scope>
    <source>
        <strain evidence="10 11">ATCC 51372</strain>
    </source>
</reference>
<sequence length="284" mass="33386">MNLKELLAKKQSLENIKKIIDSEKNLTLINILKLAKNNNFYLSRSFVSQNFLNNINKYYQTDSELLSDKKAKQTLWIYITESEKYQTDPYQKHEADMLKTINLKNDFMIAIGQRAIDFANNNKINLAFEYKENNVAYLSKFLPNLIQNFLDKNGLYNINYVINSSRITNSWIEVLPLNNFALKMDDQENILIDNIDFRKIKIYPDINLFVDSELNAYLSYITLALLNESSIVNEKYNLIAENQKLNDLDKRLLALNKHIKREQQQLEQEEIAILSYKKNGLYSK</sequence>
<comment type="caution">
    <text evidence="10">The sequence shown here is derived from an EMBL/GenBank/DDBJ whole genome shotgun (WGS) entry which is preliminary data.</text>
</comment>
<keyword evidence="6" id="KW-0472">Membrane</keyword>
<dbReference type="AlphaFoldDB" id="A0A501X9V7"/>
<dbReference type="NCBIfam" id="NF045933">
    <property type="entry name" value="MSC_0622_gamma"/>
    <property type="match status" value="1"/>
</dbReference>
<feature type="coiled-coil region" evidence="9">
    <location>
        <begin position="245"/>
        <end position="279"/>
    </location>
</feature>
<accession>A0A501X9V7</accession>
<keyword evidence="7" id="KW-0139">CF(1)</keyword>
<keyword evidence="11" id="KW-1185">Reference proteome</keyword>
<dbReference type="EMBL" id="VFSS01000006">
    <property type="protein sequence ID" value="TPE57266.1"/>
    <property type="molecule type" value="Genomic_DNA"/>
</dbReference>
<dbReference type="InterPro" id="IPR035968">
    <property type="entry name" value="ATP_synth_F1_ATPase_gsu"/>
</dbReference>
<protein>
    <recommendedName>
        <fullName evidence="12">F0F1 ATP synthase subunit gamma</fullName>
    </recommendedName>
</protein>
<comment type="subcellular location">
    <subcellularLocation>
        <location evidence="1">Membrane</location>
        <topology evidence="1">Peripheral membrane protein</topology>
    </subcellularLocation>
</comment>
<keyword evidence="5" id="KW-0406">Ion transport</keyword>
<evidence type="ECO:0000256" key="3">
    <source>
        <dbReference type="ARBA" id="ARBA00022448"/>
    </source>
</evidence>
<keyword evidence="4" id="KW-0375">Hydrogen ion transport</keyword>
<dbReference type="RefSeq" id="WP_140781332.1">
    <property type="nucleotide sequence ID" value="NZ_VFSS01000006.1"/>
</dbReference>
<evidence type="ECO:0000256" key="4">
    <source>
        <dbReference type="ARBA" id="ARBA00022781"/>
    </source>
</evidence>
<name>A0A501X9V7_9BACT</name>
<dbReference type="SUPFAM" id="SSF52943">
    <property type="entry name" value="ATP synthase (F1-ATPase), gamma subunit"/>
    <property type="match status" value="1"/>
</dbReference>
<dbReference type="Proteomes" id="UP000319776">
    <property type="component" value="Unassembled WGS sequence"/>
</dbReference>
<dbReference type="GO" id="GO:0046933">
    <property type="term" value="F:proton-transporting ATP synthase activity, rotational mechanism"/>
    <property type="evidence" value="ECO:0007669"/>
    <property type="project" value="InterPro"/>
</dbReference>
<dbReference type="OrthoDB" id="400602at2"/>
<evidence type="ECO:0000256" key="5">
    <source>
        <dbReference type="ARBA" id="ARBA00023065"/>
    </source>
</evidence>
<gene>
    <name evidence="10" type="ORF">FJO69_02030</name>
</gene>
<keyword evidence="8" id="KW-0066">ATP synthesis</keyword>